<comment type="caution">
    <text evidence="2">The sequence shown here is derived from an EMBL/GenBank/DDBJ whole genome shotgun (WGS) entry which is preliminary data.</text>
</comment>
<feature type="region of interest" description="Disordered" evidence="1">
    <location>
        <begin position="77"/>
        <end position="105"/>
    </location>
</feature>
<evidence type="ECO:0000256" key="1">
    <source>
        <dbReference type="SAM" id="MobiDB-lite"/>
    </source>
</evidence>
<name>A0A366X325_9RHOB</name>
<dbReference type="EMBL" id="QOCE01000014">
    <property type="protein sequence ID" value="RBW58430.1"/>
    <property type="molecule type" value="Genomic_DNA"/>
</dbReference>
<protein>
    <submittedName>
        <fullName evidence="2">Uncharacterized protein</fullName>
    </submittedName>
</protein>
<evidence type="ECO:0000313" key="2">
    <source>
        <dbReference type="EMBL" id="RBW58430.1"/>
    </source>
</evidence>
<sequence length="105" mass="11876">MGKYFGIWSSIGEIETDFQEPYSRVAAWVRRGEIPRAYDTKLLQVATKRGFSVTRDQLDSWHVAHKEFRATQRIASGELPTASCPKTPDHPFLKAVSHDLQGATE</sequence>
<organism evidence="2 3">
    <name type="scientific">Phaeobacter gallaeciensis</name>
    <dbReference type="NCBI Taxonomy" id="60890"/>
    <lineage>
        <taxon>Bacteria</taxon>
        <taxon>Pseudomonadati</taxon>
        <taxon>Pseudomonadota</taxon>
        <taxon>Alphaproteobacteria</taxon>
        <taxon>Rhodobacterales</taxon>
        <taxon>Roseobacteraceae</taxon>
        <taxon>Phaeobacter</taxon>
    </lineage>
</organism>
<proteinExistence type="predicted"/>
<reference evidence="2 3" key="1">
    <citation type="submission" date="2018-07" db="EMBL/GenBank/DDBJ databases">
        <title>Modular assembly of carbohydrate-degrading microbial communities in the ocean.</title>
        <authorList>
            <person name="Enke T.N."/>
            <person name="Datta M.S."/>
            <person name="Schwartzman J.A."/>
            <person name="Cermak N."/>
            <person name="Schmitz D.A."/>
            <person name="Barrere J."/>
            <person name="Cordero O.X."/>
        </authorList>
    </citation>
    <scope>NUCLEOTIDE SEQUENCE [LARGE SCALE GENOMIC DNA]</scope>
    <source>
        <strain evidence="2 3">C3M10</strain>
    </source>
</reference>
<evidence type="ECO:0000313" key="3">
    <source>
        <dbReference type="Proteomes" id="UP000252706"/>
    </source>
</evidence>
<accession>A0A366X325</accession>
<dbReference type="AlphaFoldDB" id="A0A366X325"/>
<gene>
    <name evidence="2" type="ORF">DS909_06690</name>
</gene>
<dbReference type="Proteomes" id="UP000252706">
    <property type="component" value="Unassembled WGS sequence"/>
</dbReference>